<keyword evidence="8 12" id="KW-0862">Zinc</keyword>
<accession>M3CEN4</accession>
<keyword evidence="17" id="KW-1185">Reference proteome</keyword>
<evidence type="ECO:0000256" key="9">
    <source>
        <dbReference type="ARBA" id="ARBA00023049"/>
    </source>
</evidence>
<dbReference type="Proteomes" id="UP000016931">
    <property type="component" value="Unassembled WGS sequence"/>
</dbReference>
<dbReference type="CDD" id="cd09596">
    <property type="entry name" value="M36"/>
    <property type="match status" value="1"/>
</dbReference>
<evidence type="ECO:0000256" key="3">
    <source>
        <dbReference type="ARBA" id="ARBA00022525"/>
    </source>
</evidence>
<protein>
    <recommendedName>
        <fullName evidence="13">Extracellular metalloproteinase</fullName>
        <ecNumber evidence="13">3.4.24.-</ecNumber>
    </recommendedName>
    <alternativeName>
        <fullName evidence="13">Fungalysin</fullName>
    </alternativeName>
</protein>
<evidence type="ECO:0000256" key="7">
    <source>
        <dbReference type="ARBA" id="ARBA00022801"/>
    </source>
</evidence>
<feature type="binding site" evidence="12">
    <location>
        <position position="455"/>
    </location>
    <ligand>
        <name>Zn(2+)</name>
        <dbReference type="ChEBI" id="CHEBI:29105"/>
        <note>catalytic</note>
    </ligand>
</feature>
<comment type="similarity">
    <text evidence="2 13">Belongs to the peptidase M36 family.</text>
</comment>
<evidence type="ECO:0000313" key="16">
    <source>
        <dbReference type="EMBL" id="EMF11506.1"/>
    </source>
</evidence>
<dbReference type="MEROPS" id="M36.001"/>
<feature type="domain" description="FTP" evidence="15">
    <location>
        <begin position="78"/>
        <end position="128"/>
    </location>
</feature>
<evidence type="ECO:0000256" key="13">
    <source>
        <dbReference type="RuleBase" id="RU364017"/>
    </source>
</evidence>
<proteinExistence type="inferred from homology"/>
<dbReference type="GO" id="GO:0008270">
    <property type="term" value="F:zinc ion binding"/>
    <property type="evidence" value="ECO:0007669"/>
    <property type="project" value="InterPro"/>
</dbReference>
<keyword evidence="7 13" id="KW-0378">Hydrolase</keyword>
<dbReference type="OrthoDB" id="3227768at2759"/>
<evidence type="ECO:0000256" key="5">
    <source>
        <dbReference type="ARBA" id="ARBA00022723"/>
    </source>
</evidence>
<gene>
    <name evidence="16" type="ORF">SEPMUDRAFT_48048</name>
</gene>
<feature type="binding site" evidence="12">
    <location>
        <position position="429"/>
    </location>
    <ligand>
        <name>Zn(2+)</name>
        <dbReference type="ChEBI" id="CHEBI:29105"/>
        <note>catalytic</note>
    </ligand>
</feature>
<evidence type="ECO:0000256" key="10">
    <source>
        <dbReference type="ARBA" id="ARBA00023145"/>
    </source>
</evidence>
<dbReference type="STRING" id="692275.M3CEN4"/>
<dbReference type="InterPro" id="IPR001842">
    <property type="entry name" value="Peptidase_M36"/>
</dbReference>
<comment type="cofactor">
    <cofactor evidence="12">
        <name>Zn(2+)</name>
        <dbReference type="ChEBI" id="CHEBI:29105"/>
    </cofactor>
    <text evidence="12">Binds 1 zinc ion per subunit.</text>
</comment>
<evidence type="ECO:0000313" key="17">
    <source>
        <dbReference type="Proteomes" id="UP000016931"/>
    </source>
</evidence>
<dbReference type="eggNOG" id="ENOG502QTDC">
    <property type="taxonomic scope" value="Eukaryota"/>
</dbReference>
<dbReference type="SUPFAM" id="SSF55486">
    <property type="entry name" value="Metalloproteases ('zincins'), catalytic domain"/>
    <property type="match status" value="1"/>
</dbReference>
<evidence type="ECO:0000256" key="14">
    <source>
        <dbReference type="SAM" id="MobiDB-lite"/>
    </source>
</evidence>
<evidence type="ECO:0000256" key="11">
    <source>
        <dbReference type="PIRSR" id="PIRSR601842-1"/>
    </source>
</evidence>
<evidence type="ECO:0000256" key="2">
    <source>
        <dbReference type="ARBA" id="ARBA00006006"/>
    </source>
</evidence>
<keyword evidence="3 13" id="KW-0964">Secreted</keyword>
<dbReference type="GeneID" id="27906188"/>
<keyword evidence="4 13" id="KW-0645">Protease</keyword>
<sequence>MVLGSLALPYNGLAASEAHTHPLSRRQTTDALERFRPQQRAVYVAGDKEPVVGLDSARARSPIEAAESHLRSVHPEATFRRVDDAHTSSNGITHVYFKQTLNGLDIDDADFNVNVRSDGTIFSYGDSFYTGPLPEAAPAPATVLEPQPLLETVVGVLALPIEPAAADIVVQETARSFTVQGLGDVVESPPDGQLVYYRNAAGELVSAWRLETDVKDSWLTTYVDAENENNVLAITDYVSDAESYQVFAWPQNDPRDNTRTIEVDPRDLRGSPQGWHQDDTSTYQETRGNNAIAQPNTDGDASYLDEPRPQGGSNNEYLAEFSESLEPAEYIDASTIQLFYTSNYFRDMLYVLGFTEAAGNFQTDNFGRGGVGDDSVILNTQDGSGVNNANFAAPPDGQMGRMRMYRFDYTTPNRDSSFDAGIVIHEYTHGLTIRMTGGPANSRCLSTLQAGGMGEGWSDFYATAVRSTGSDTRSTNYPIGDYAINDAGGIRAYVYSTSMQTNPYTYSSLNSLSAVHQFGTVWSTMLYEMYWNLIDTHGNTDALTPSLDANGVPTDGKYLTMKLVLDALALQPCNPTFLQARDAILDADQALTSGSNLCDIWTAFAKRGLGENAAAPGGVYTDDFTIPDGVC</sequence>
<dbReference type="GO" id="GO:0006508">
    <property type="term" value="P:proteolysis"/>
    <property type="evidence" value="ECO:0007669"/>
    <property type="project" value="UniProtKB-KW"/>
</dbReference>
<evidence type="ECO:0000256" key="6">
    <source>
        <dbReference type="ARBA" id="ARBA00022729"/>
    </source>
</evidence>
<evidence type="ECO:0000256" key="4">
    <source>
        <dbReference type="ARBA" id="ARBA00022670"/>
    </source>
</evidence>
<comment type="subcellular location">
    <subcellularLocation>
        <location evidence="1 13">Secreted</location>
    </subcellularLocation>
</comment>
<dbReference type="GO" id="GO:0004222">
    <property type="term" value="F:metalloendopeptidase activity"/>
    <property type="evidence" value="ECO:0007669"/>
    <property type="project" value="InterPro"/>
</dbReference>
<dbReference type="Gene3D" id="1.10.390.10">
    <property type="entry name" value="Neutral Protease Domain 2"/>
    <property type="match status" value="1"/>
</dbReference>
<dbReference type="OMA" id="IRKDSYT"/>
<dbReference type="InterPro" id="IPR027268">
    <property type="entry name" value="Peptidase_M4/M1_CTD_sf"/>
</dbReference>
<keyword evidence="5 12" id="KW-0479">Metal-binding</keyword>
<dbReference type="AlphaFoldDB" id="M3CEN4"/>
<feature type="compositionally biased region" description="Basic and acidic residues" evidence="14">
    <location>
        <begin position="253"/>
        <end position="269"/>
    </location>
</feature>
<dbReference type="InterPro" id="IPR011096">
    <property type="entry name" value="FTP_domain"/>
</dbReference>
<keyword evidence="9 13" id="KW-0482">Metalloprotease</keyword>
<dbReference type="RefSeq" id="XP_016759627.1">
    <property type="nucleotide sequence ID" value="XM_016909051.1"/>
</dbReference>
<evidence type="ECO:0000256" key="8">
    <source>
        <dbReference type="ARBA" id="ARBA00022833"/>
    </source>
</evidence>
<dbReference type="EMBL" id="KB456266">
    <property type="protein sequence ID" value="EMF11506.1"/>
    <property type="molecule type" value="Genomic_DNA"/>
</dbReference>
<dbReference type="PANTHER" id="PTHR33478:SF1">
    <property type="entry name" value="EXTRACELLULAR METALLOPROTEINASE MEP"/>
    <property type="match status" value="1"/>
</dbReference>
<dbReference type="GO" id="GO:0005576">
    <property type="term" value="C:extracellular region"/>
    <property type="evidence" value="ECO:0007669"/>
    <property type="project" value="UniProtKB-SubCell"/>
</dbReference>
<feature type="active site" evidence="11">
    <location>
        <position position="426"/>
    </location>
</feature>
<feature type="compositionally biased region" description="Polar residues" evidence="14">
    <location>
        <begin position="280"/>
        <end position="299"/>
    </location>
</feature>
<evidence type="ECO:0000259" key="15">
    <source>
        <dbReference type="Pfam" id="PF07504"/>
    </source>
</evidence>
<name>M3CEN4_SPHMS</name>
<reference evidence="16 17" key="1">
    <citation type="journal article" date="2012" name="PLoS Pathog.">
        <title>Diverse lifestyles and strategies of plant pathogenesis encoded in the genomes of eighteen Dothideomycetes fungi.</title>
        <authorList>
            <person name="Ohm R.A."/>
            <person name="Feau N."/>
            <person name="Henrissat B."/>
            <person name="Schoch C.L."/>
            <person name="Horwitz B.A."/>
            <person name="Barry K.W."/>
            <person name="Condon B.J."/>
            <person name="Copeland A.C."/>
            <person name="Dhillon B."/>
            <person name="Glaser F."/>
            <person name="Hesse C.N."/>
            <person name="Kosti I."/>
            <person name="LaButti K."/>
            <person name="Lindquist E.A."/>
            <person name="Lucas S."/>
            <person name="Salamov A.A."/>
            <person name="Bradshaw R.E."/>
            <person name="Ciuffetti L."/>
            <person name="Hamelin R.C."/>
            <person name="Kema G.H.J."/>
            <person name="Lawrence C."/>
            <person name="Scott J.A."/>
            <person name="Spatafora J.W."/>
            <person name="Turgeon B.G."/>
            <person name="de Wit P.J.G.M."/>
            <person name="Zhong S."/>
            <person name="Goodwin S.B."/>
            <person name="Grigoriev I.V."/>
        </authorList>
    </citation>
    <scope>NUCLEOTIDE SEQUENCE [LARGE SCALE GENOMIC DNA]</scope>
    <source>
        <strain evidence="16 17">SO2202</strain>
    </source>
</reference>
<evidence type="ECO:0000256" key="12">
    <source>
        <dbReference type="PIRSR" id="PIRSR601842-2"/>
    </source>
</evidence>
<dbReference type="InterPro" id="IPR050371">
    <property type="entry name" value="Fungal_virulence_M36"/>
</dbReference>
<keyword evidence="10 13" id="KW-0865">Zymogen</keyword>
<dbReference type="Pfam" id="PF07504">
    <property type="entry name" value="FTP"/>
    <property type="match status" value="1"/>
</dbReference>
<feature type="binding site" evidence="12">
    <location>
        <position position="425"/>
    </location>
    <ligand>
        <name>Zn(2+)</name>
        <dbReference type="ChEBI" id="CHEBI:29105"/>
        <note>catalytic</note>
    </ligand>
</feature>
<dbReference type="Pfam" id="PF02128">
    <property type="entry name" value="Peptidase_M36"/>
    <property type="match status" value="1"/>
</dbReference>
<dbReference type="PRINTS" id="PR00999">
    <property type="entry name" value="FUNGALYSIN"/>
</dbReference>
<dbReference type="HOGENOM" id="CLU_012703_3_0_1"/>
<dbReference type="Gene3D" id="3.10.170.10">
    <property type="match status" value="1"/>
</dbReference>
<feature type="region of interest" description="Disordered" evidence="14">
    <location>
        <begin position="250"/>
        <end position="314"/>
    </location>
</feature>
<dbReference type="EC" id="3.4.24.-" evidence="13"/>
<dbReference type="PANTHER" id="PTHR33478">
    <property type="entry name" value="EXTRACELLULAR METALLOPROTEINASE MEP"/>
    <property type="match status" value="1"/>
</dbReference>
<keyword evidence="6" id="KW-0732">Signal</keyword>
<feature type="binding site" evidence="12">
    <location>
        <position position="240"/>
    </location>
    <ligand>
        <name>Zn(2+)</name>
        <dbReference type="ChEBI" id="CHEBI:29105"/>
        <note>catalytic</note>
    </ligand>
</feature>
<organism evidence="16 17">
    <name type="scientific">Sphaerulina musiva (strain SO2202)</name>
    <name type="common">Poplar stem canker fungus</name>
    <name type="synonym">Septoria musiva</name>
    <dbReference type="NCBI Taxonomy" id="692275"/>
    <lineage>
        <taxon>Eukaryota</taxon>
        <taxon>Fungi</taxon>
        <taxon>Dikarya</taxon>
        <taxon>Ascomycota</taxon>
        <taxon>Pezizomycotina</taxon>
        <taxon>Dothideomycetes</taxon>
        <taxon>Dothideomycetidae</taxon>
        <taxon>Mycosphaerellales</taxon>
        <taxon>Mycosphaerellaceae</taxon>
        <taxon>Sphaerulina</taxon>
    </lineage>
</organism>
<evidence type="ECO:0000256" key="1">
    <source>
        <dbReference type="ARBA" id="ARBA00004613"/>
    </source>
</evidence>